<dbReference type="GO" id="GO:0005737">
    <property type="term" value="C:cytoplasm"/>
    <property type="evidence" value="ECO:0007669"/>
    <property type="project" value="TreeGrafter"/>
</dbReference>
<proteinExistence type="inferred from homology"/>
<protein>
    <recommendedName>
        <fullName evidence="9">Sulfotransferase domain-containing protein</fullName>
    </recommendedName>
</protein>
<evidence type="ECO:0000256" key="2">
    <source>
        <dbReference type="ARBA" id="ARBA00007647"/>
    </source>
</evidence>
<evidence type="ECO:0000256" key="5">
    <source>
        <dbReference type="ARBA" id="ARBA00022692"/>
    </source>
</evidence>
<name>A0AAW1S5G6_9CHLO</name>
<dbReference type="GO" id="GO:0016020">
    <property type="term" value="C:membrane"/>
    <property type="evidence" value="ECO:0007669"/>
    <property type="project" value="UniProtKB-SubCell"/>
</dbReference>
<evidence type="ECO:0000259" key="9">
    <source>
        <dbReference type="Pfam" id="PF00685"/>
    </source>
</evidence>
<evidence type="ECO:0000256" key="1">
    <source>
        <dbReference type="ARBA" id="ARBA00004167"/>
    </source>
</evidence>
<evidence type="ECO:0000256" key="7">
    <source>
        <dbReference type="ARBA" id="ARBA00023136"/>
    </source>
</evidence>
<dbReference type="Pfam" id="PF00685">
    <property type="entry name" value="Sulfotransfer_1"/>
    <property type="match status" value="1"/>
</dbReference>
<dbReference type="Proteomes" id="UP001438707">
    <property type="component" value="Unassembled WGS sequence"/>
</dbReference>
<comment type="subcellular location">
    <subcellularLocation>
        <location evidence="1">Membrane</location>
        <topology evidence="1">Single-pass membrane protein</topology>
    </subcellularLocation>
</comment>
<gene>
    <name evidence="10" type="ORF">WJX74_009469</name>
</gene>
<dbReference type="PANTHER" id="PTHR21461:SF69">
    <property type="entry name" value="GLYCOSYLTRANSFERASE FAMILY 92 PROTEIN"/>
    <property type="match status" value="1"/>
</dbReference>
<dbReference type="AlphaFoldDB" id="A0AAW1S5G6"/>
<organism evidence="10 11">
    <name type="scientific">Apatococcus lobatus</name>
    <dbReference type="NCBI Taxonomy" id="904363"/>
    <lineage>
        <taxon>Eukaryota</taxon>
        <taxon>Viridiplantae</taxon>
        <taxon>Chlorophyta</taxon>
        <taxon>core chlorophytes</taxon>
        <taxon>Trebouxiophyceae</taxon>
        <taxon>Chlorellales</taxon>
        <taxon>Chlorellaceae</taxon>
        <taxon>Apatococcus</taxon>
    </lineage>
</organism>
<dbReference type="EMBL" id="JALJOS010000003">
    <property type="protein sequence ID" value="KAK9841650.1"/>
    <property type="molecule type" value="Genomic_DNA"/>
</dbReference>
<evidence type="ECO:0000256" key="8">
    <source>
        <dbReference type="SAM" id="SignalP"/>
    </source>
</evidence>
<feature type="domain" description="Sulfotransferase" evidence="9">
    <location>
        <begin position="168"/>
        <end position="272"/>
    </location>
</feature>
<keyword evidence="5" id="KW-0812">Transmembrane</keyword>
<evidence type="ECO:0000256" key="6">
    <source>
        <dbReference type="ARBA" id="ARBA00022989"/>
    </source>
</evidence>
<evidence type="ECO:0000256" key="3">
    <source>
        <dbReference type="ARBA" id="ARBA00022676"/>
    </source>
</evidence>
<evidence type="ECO:0000256" key="4">
    <source>
        <dbReference type="ARBA" id="ARBA00022679"/>
    </source>
</evidence>
<dbReference type="Gene3D" id="3.40.50.300">
    <property type="entry name" value="P-loop containing nucleotide triphosphate hydrolases"/>
    <property type="match status" value="1"/>
</dbReference>
<dbReference type="SUPFAM" id="SSF52540">
    <property type="entry name" value="P-loop containing nucleoside triphosphate hydrolases"/>
    <property type="match status" value="1"/>
</dbReference>
<reference evidence="10 11" key="1">
    <citation type="journal article" date="2024" name="Nat. Commun.">
        <title>Phylogenomics reveals the evolutionary origins of lichenization in chlorophyte algae.</title>
        <authorList>
            <person name="Puginier C."/>
            <person name="Libourel C."/>
            <person name="Otte J."/>
            <person name="Skaloud P."/>
            <person name="Haon M."/>
            <person name="Grisel S."/>
            <person name="Petersen M."/>
            <person name="Berrin J.G."/>
            <person name="Delaux P.M."/>
            <person name="Dal Grande F."/>
            <person name="Keller J."/>
        </authorList>
    </citation>
    <scope>NUCLEOTIDE SEQUENCE [LARGE SCALE GENOMIC DNA]</scope>
    <source>
        <strain evidence="10 11">SAG 2145</strain>
    </source>
</reference>
<evidence type="ECO:0000313" key="10">
    <source>
        <dbReference type="EMBL" id="KAK9841650.1"/>
    </source>
</evidence>
<dbReference type="InterPro" id="IPR027417">
    <property type="entry name" value="P-loop_NTPase"/>
</dbReference>
<dbReference type="GO" id="GO:0016757">
    <property type="term" value="F:glycosyltransferase activity"/>
    <property type="evidence" value="ECO:0007669"/>
    <property type="project" value="UniProtKB-KW"/>
</dbReference>
<comment type="caution">
    <text evidence="10">The sequence shown here is derived from an EMBL/GenBank/DDBJ whole genome shotgun (WGS) entry which is preliminary data.</text>
</comment>
<dbReference type="InterPro" id="IPR008166">
    <property type="entry name" value="Glyco_transf_92"/>
</dbReference>
<sequence>MLFLLVLLRVSSVFGYQQSHKTQLLSHNLAEHCQNHDSPDPPSQALFIHAMPNSGGSVVKVSLVSAKTYGVKLYDTPAQCQSLGSATLLPLLVMPWHWKIAGRDGGWPSDSKGWMDECRRKSIKIDSMECAELSPWSRADYQGDVHRITSRKWNDGGSMLHGGGRTVLQELLDLPLKVIHVHRDPREMLYHWAKAQAVTETTGVMHLIRKNVRPAISWWLHWQHYFTAQVSKSYSVLELDFEEMIADPLATVWEVASFMEVCISNTSAIQIASGFVQQDRYMHNLMLALHLGGKNQSSGLQELPMPLVHLMNRTLTELATPAVASQMLGPYHPTEAKSVVYPDRIAHEGHNILLQSALYDPHLQEVRIFFDASYDYASTLEFCILGRGPDIIEEMPAVLGFFHDGAPEALYHGFVVACKQPNFVPEWTGVRFKDNWEWPGRMKVHQVPTEKKGQLGVCLGVLYGQQDIIHEWLDYHSAMGVSHFRIYYAPNHFGDAAGPAIKKFERADAAWQQVLPLDSRHRRLYSQATMLNECLYRLKYAFEYILMSDIDEFIWLNPNKTQHAASLPMFIDSILPERTTAAVFLTWAYPTNCQPPSPKGTSAYQRHVVRESIPLYPGLNTYVNWMNGRNKMILRPRGMLEGCIHNICLEADGWDKQIQVGPEVGFLKHFRQYTHWNENNCDPSRLERDPAM</sequence>
<keyword evidence="3" id="KW-0328">Glycosyltransferase</keyword>
<dbReference type="InterPro" id="IPR000863">
    <property type="entry name" value="Sulfotransferase_dom"/>
</dbReference>
<feature type="signal peptide" evidence="8">
    <location>
        <begin position="1"/>
        <end position="15"/>
    </location>
</feature>
<keyword evidence="7" id="KW-0472">Membrane</keyword>
<keyword evidence="11" id="KW-1185">Reference proteome</keyword>
<keyword evidence="6" id="KW-1133">Transmembrane helix</keyword>
<keyword evidence="8" id="KW-0732">Signal</keyword>
<accession>A0AAW1S5G6</accession>
<dbReference type="PANTHER" id="PTHR21461">
    <property type="entry name" value="GLYCOSYLTRANSFERASE FAMILY 92 PROTEIN"/>
    <property type="match status" value="1"/>
</dbReference>
<dbReference type="Pfam" id="PF01697">
    <property type="entry name" value="Glyco_transf_92"/>
    <property type="match status" value="1"/>
</dbReference>
<dbReference type="GO" id="GO:0008146">
    <property type="term" value="F:sulfotransferase activity"/>
    <property type="evidence" value="ECO:0007669"/>
    <property type="project" value="InterPro"/>
</dbReference>
<comment type="similarity">
    <text evidence="2">Belongs to the glycosyltransferase 92 family.</text>
</comment>
<evidence type="ECO:0000313" key="11">
    <source>
        <dbReference type="Proteomes" id="UP001438707"/>
    </source>
</evidence>
<feature type="chain" id="PRO_5043519883" description="Sulfotransferase domain-containing protein" evidence="8">
    <location>
        <begin position="16"/>
        <end position="692"/>
    </location>
</feature>
<keyword evidence="4" id="KW-0808">Transferase</keyword>